<sequence>MHHRVGRHGHVAEAAPFPWRERDDGQVEALPGFGGMLEHHLHHFGQFRLDALRPRDHQRPGAAGELRIEQEERQSGKMVAVEMRDQDQVDRVAVDLEPLQRRQRGGAAIDQEIDALAADVEAGVEAAAGAERIAAADKSQL</sequence>
<dbReference type="EMBL" id="BEZZ01245976">
    <property type="protein sequence ID" value="GCC48661.1"/>
    <property type="molecule type" value="Genomic_DNA"/>
</dbReference>
<proteinExistence type="predicted"/>
<evidence type="ECO:0000313" key="2">
    <source>
        <dbReference type="Proteomes" id="UP000287033"/>
    </source>
</evidence>
<dbReference type="AlphaFoldDB" id="A0A401U195"/>
<evidence type="ECO:0000313" key="1">
    <source>
        <dbReference type="EMBL" id="GCC48661.1"/>
    </source>
</evidence>
<feature type="non-terminal residue" evidence="1">
    <location>
        <position position="141"/>
    </location>
</feature>
<keyword evidence="2" id="KW-1185">Reference proteome</keyword>
<gene>
    <name evidence="1" type="ORF">chiPu_0032789</name>
</gene>
<dbReference type="Proteomes" id="UP000287033">
    <property type="component" value="Unassembled WGS sequence"/>
</dbReference>
<accession>A0A401U195</accession>
<organism evidence="1 2">
    <name type="scientific">Chiloscyllium punctatum</name>
    <name type="common">Brownbanded bambooshark</name>
    <name type="synonym">Hemiscyllium punctatum</name>
    <dbReference type="NCBI Taxonomy" id="137246"/>
    <lineage>
        <taxon>Eukaryota</taxon>
        <taxon>Metazoa</taxon>
        <taxon>Chordata</taxon>
        <taxon>Craniata</taxon>
        <taxon>Vertebrata</taxon>
        <taxon>Chondrichthyes</taxon>
        <taxon>Elasmobranchii</taxon>
        <taxon>Galeomorphii</taxon>
        <taxon>Galeoidea</taxon>
        <taxon>Orectolobiformes</taxon>
        <taxon>Hemiscylliidae</taxon>
        <taxon>Chiloscyllium</taxon>
    </lineage>
</organism>
<reference evidence="1 2" key="1">
    <citation type="journal article" date="2018" name="Nat. Ecol. Evol.">
        <title>Shark genomes provide insights into elasmobranch evolution and the origin of vertebrates.</title>
        <authorList>
            <person name="Hara Y"/>
            <person name="Yamaguchi K"/>
            <person name="Onimaru K"/>
            <person name="Kadota M"/>
            <person name="Koyanagi M"/>
            <person name="Keeley SD"/>
            <person name="Tatsumi K"/>
            <person name="Tanaka K"/>
            <person name="Motone F"/>
            <person name="Kageyama Y"/>
            <person name="Nozu R"/>
            <person name="Adachi N"/>
            <person name="Nishimura O"/>
            <person name="Nakagawa R"/>
            <person name="Tanegashima C"/>
            <person name="Kiyatake I"/>
            <person name="Matsumoto R"/>
            <person name="Murakumo K"/>
            <person name="Nishida K"/>
            <person name="Terakita A"/>
            <person name="Kuratani S"/>
            <person name="Sato K"/>
            <person name="Hyodo S Kuraku.S."/>
        </authorList>
    </citation>
    <scope>NUCLEOTIDE SEQUENCE [LARGE SCALE GENOMIC DNA]</scope>
</reference>
<name>A0A401U195_CHIPU</name>
<comment type="caution">
    <text evidence="1">The sequence shown here is derived from an EMBL/GenBank/DDBJ whole genome shotgun (WGS) entry which is preliminary data.</text>
</comment>
<protein>
    <submittedName>
        <fullName evidence="1">Uncharacterized protein</fullName>
    </submittedName>
</protein>